<evidence type="ECO:0000313" key="5">
    <source>
        <dbReference type="EMBL" id="AGH14025.1"/>
    </source>
</evidence>
<accession>W5QT92</accession>
<feature type="domain" description="BD-FAE-like" evidence="4">
    <location>
        <begin position="46"/>
        <end position="213"/>
    </location>
</feature>
<dbReference type="Gene3D" id="3.40.50.1820">
    <property type="entry name" value="alpha/beta hydrolase"/>
    <property type="match status" value="1"/>
</dbReference>
<dbReference type="GO" id="GO:0046555">
    <property type="term" value="F:acetylxylan esterase activity"/>
    <property type="evidence" value="ECO:0007669"/>
    <property type="project" value="InterPro"/>
</dbReference>
<evidence type="ECO:0000259" key="4">
    <source>
        <dbReference type="Pfam" id="PF20434"/>
    </source>
</evidence>
<feature type="chain" id="PRO_5004870878" evidence="2">
    <location>
        <begin position="20"/>
        <end position="482"/>
    </location>
</feature>
<feature type="domain" description="SGNH hydrolase-type esterase" evidence="3">
    <location>
        <begin position="278"/>
        <end position="470"/>
    </location>
</feature>
<dbReference type="SUPFAM" id="SSF52266">
    <property type="entry name" value="SGNH hydrolase"/>
    <property type="match status" value="1"/>
</dbReference>
<dbReference type="InterPro" id="IPR050029">
    <property type="entry name" value="AxeA1"/>
</dbReference>
<keyword evidence="2" id="KW-0732">Signal</keyword>
<dbReference type="InterPro" id="IPR049492">
    <property type="entry name" value="BD-FAE-like_dom"/>
</dbReference>
<dbReference type="Gene3D" id="3.40.50.1110">
    <property type="entry name" value="SGNH hydrolase"/>
    <property type="match status" value="1"/>
</dbReference>
<sequence length="482" mass="53558">MNRKLFITGLMMLAMTVQAQTARKFTLNLTDDGKAQMVCFLPQTSTGRAIVGVPGGGYSVLSNGHEGYQASDWLNKQGIAYFVVNYRLPNGDRTIPISDVEQGFRTVRDSAKAWNINPNDVGIMGFSAGGHLSSVISTMSPYEVRPNFSILFYPVISMDERVSHKWSCINFLGKEGHKDSKLVWQYSTQNAVRSHLTPPACIISANDDRLVPVVTNGVQYYSAMRNAGNECSMFIYPSGDHGFGFGPWFKYHDQMLQDLGNWLKSIPSPKQDAIRVACIGNSITDGYCIDMRTKYGYPAQLQGILGDGYWVKNFGVSARTMLNKGDFPYMNEMAWRDALAFKPDVVVIKLGTNDSKPENWQYGSEFKQDLQQMILTLRPDLAQPAKKKGKKKAKAAVQPAGPKILLCTPIPAFKPTWNINDKVITDEIIPIQQEVARQYGLQVIDLHTLLLNDGDKVVEDGIHPDGKGAKKMAEIIAKAIKE</sequence>
<protein>
    <submittedName>
        <fullName evidence="5">Esterase</fullName>
    </submittedName>
</protein>
<dbReference type="InterPro" id="IPR013830">
    <property type="entry name" value="SGNH_hydro"/>
</dbReference>
<proteinExistence type="predicted"/>
<feature type="signal peptide" evidence="2">
    <location>
        <begin position="1"/>
        <end position="19"/>
    </location>
</feature>
<dbReference type="SUPFAM" id="SSF53474">
    <property type="entry name" value="alpha/beta-Hydrolases"/>
    <property type="match status" value="1"/>
</dbReference>
<organism evidence="5">
    <name type="scientific">Prevotella sp. Sc00028</name>
    <dbReference type="NCBI Taxonomy" id="1231728"/>
    <lineage>
        <taxon>Bacteria</taxon>
        <taxon>Pseudomonadati</taxon>
        <taxon>Bacteroidota</taxon>
        <taxon>Bacteroidia</taxon>
        <taxon>Bacteroidales</taxon>
        <taxon>Prevotellaceae</taxon>
        <taxon>Prevotella</taxon>
    </lineage>
</organism>
<name>W5QT92_9BACT</name>
<dbReference type="InterPro" id="IPR029058">
    <property type="entry name" value="AB_hydrolase_fold"/>
</dbReference>
<dbReference type="NCBIfam" id="NF042968">
    <property type="entry name" value="AcxylEst_AxeA1"/>
    <property type="match status" value="1"/>
</dbReference>
<dbReference type="PANTHER" id="PTHR48081:SF6">
    <property type="entry name" value="PEPTIDASE S9 PROLYL OLIGOPEPTIDASE CATALYTIC DOMAIN-CONTAINING PROTEIN"/>
    <property type="match status" value="1"/>
</dbReference>
<dbReference type="AlphaFoldDB" id="W5QT92"/>
<keyword evidence="1" id="KW-0378">Hydrolase</keyword>
<dbReference type="InterPro" id="IPR050300">
    <property type="entry name" value="GDXG_lipolytic_enzyme"/>
</dbReference>
<dbReference type="Pfam" id="PF13472">
    <property type="entry name" value="Lipase_GDSL_2"/>
    <property type="match status" value="1"/>
</dbReference>
<evidence type="ECO:0000256" key="1">
    <source>
        <dbReference type="ARBA" id="ARBA00022801"/>
    </source>
</evidence>
<dbReference type="EMBL" id="JX424621">
    <property type="protein sequence ID" value="AGH14025.1"/>
    <property type="molecule type" value="Genomic_DNA"/>
</dbReference>
<reference evidence="5" key="1">
    <citation type="journal article" date="2014" name="J. Ind. Microbiol. Biotechnol.">
        <title>Analysis of the bovine rumen microbiome reveals a diversity of Sus-like polysaccharide utilization loci from the bacterial phylum Bacteroidetes.</title>
        <authorList>
            <person name="Rosewarne C.P."/>
            <person name="Pope P.B."/>
            <person name="Cheung J.L."/>
            <person name="Morrison M."/>
        </authorList>
    </citation>
    <scope>NUCLEOTIDE SEQUENCE</scope>
    <source>
        <strain evidence="5">Sc00028</strain>
    </source>
</reference>
<dbReference type="InterPro" id="IPR036514">
    <property type="entry name" value="SGNH_hydro_sf"/>
</dbReference>
<evidence type="ECO:0000256" key="2">
    <source>
        <dbReference type="SAM" id="SignalP"/>
    </source>
</evidence>
<evidence type="ECO:0000259" key="3">
    <source>
        <dbReference type="Pfam" id="PF13472"/>
    </source>
</evidence>
<dbReference type="PANTHER" id="PTHR48081">
    <property type="entry name" value="AB HYDROLASE SUPERFAMILY PROTEIN C4A8.06C"/>
    <property type="match status" value="1"/>
</dbReference>
<dbReference type="Pfam" id="PF20434">
    <property type="entry name" value="BD-FAE"/>
    <property type="match status" value="1"/>
</dbReference>